<gene>
    <name evidence="3" type="ORF">SAMN05444351_3634</name>
</gene>
<keyword evidence="3" id="KW-0378">Hydrolase</keyword>
<feature type="signal peptide" evidence="1">
    <location>
        <begin position="1"/>
        <end position="25"/>
    </location>
</feature>
<evidence type="ECO:0000313" key="3">
    <source>
        <dbReference type="EMBL" id="SHG91174.1"/>
    </source>
</evidence>
<dbReference type="RefSeq" id="WP_073421655.1">
    <property type="nucleotide sequence ID" value="NZ_FQVX01000003.1"/>
</dbReference>
<dbReference type="STRING" id="1070870.SAMN05444351_3634"/>
<keyword evidence="4" id="KW-1185">Reference proteome</keyword>
<dbReference type="GO" id="GO:0016787">
    <property type="term" value="F:hydrolase activity"/>
    <property type="evidence" value="ECO:0007669"/>
    <property type="project" value="UniProtKB-KW"/>
</dbReference>
<protein>
    <submittedName>
        <fullName evidence="3">Alpha/beta hydrolase</fullName>
    </submittedName>
</protein>
<keyword evidence="1" id="KW-0732">Signal</keyword>
<evidence type="ECO:0000256" key="1">
    <source>
        <dbReference type="SAM" id="SignalP"/>
    </source>
</evidence>
<dbReference type="InterPro" id="IPR010427">
    <property type="entry name" value="DUF1023"/>
</dbReference>
<sequence>MRNRWTASFLLVSALWTASAQPSEAAVPAPVRLDAACAADLAARLGPVGVLGCDPAGRGLAVVVLGDLATARSVAVLVPGSDTDLARLHDHADPRRRPFGWARALADAGGPGLAVVLWVGYVTPDGLGVDAASGRLARAGATALVRFVDDLRAGPSAAAHVTVVGHSYGAVVAALAAPDLAAEDVVLLGSPGARAGSVADLGTTARVWAGRADADWIGRVPGLRIGDLGHGRDPAGPGFGARPLPVDGVRGHDGYLSPGTASLEAIARIATAPAGGAA</sequence>
<dbReference type="InterPro" id="IPR029058">
    <property type="entry name" value="AB_hydrolase_fold"/>
</dbReference>
<reference evidence="3 4" key="1">
    <citation type="submission" date="2016-11" db="EMBL/GenBank/DDBJ databases">
        <authorList>
            <person name="Jaros S."/>
            <person name="Januszkiewicz K."/>
            <person name="Wedrychowicz H."/>
        </authorList>
    </citation>
    <scope>NUCLEOTIDE SEQUENCE [LARGE SCALE GENOMIC DNA]</scope>
    <source>
        <strain evidence="3 4">DSM 45408</strain>
    </source>
</reference>
<dbReference type="SUPFAM" id="SSF53474">
    <property type="entry name" value="alpha/beta-Hydrolases"/>
    <property type="match status" value="1"/>
</dbReference>
<dbReference type="Pfam" id="PF06259">
    <property type="entry name" value="Abhydrolase_8"/>
    <property type="match status" value="1"/>
</dbReference>
<dbReference type="OrthoDB" id="5170249at2"/>
<proteinExistence type="predicted"/>
<accession>A0A1M5NNM0</accession>
<dbReference type="Proteomes" id="UP000184471">
    <property type="component" value="Unassembled WGS sequence"/>
</dbReference>
<evidence type="ECO:0000313" key="4">
    <source>
        <dbReference type="Proteomes" id="UP000184471"/>
    </source>
</evidence>
<dbReference type="AlphaFoldDB" id="A0A1M5NNM0"/>
<organism evidence="3 4">
    <name type="scientific">Geodermatophilus nigrescens</name>
    <dbReference type="NCBI Taxonomy" id="1070870"/>
    <lineage>
        <taxon>Bacteria</taxon>
        <taxon>Bacillati</taxon>
        <taxon>Actinomycetota</taxon>
        <taxon>Actinomycetes</taxon>
        <taxon>Geodermatophilales</taxon>
        <taxon>Geodermatophilaceae</taxon>
        <taxon>Geodermatophilus</taxon>
    </lineage>
</organism>
<dbReference type="EMBL" id="FQVX01000003">
    <property type="protein sequence ID" value="SHG91174.1"/>
    <property type="molecule type" value="Genomic_DNA"/>
</dbReference>
<feature type="domain" description="DUF1023" evidence="2">
    <location>
        <begin position="54"/>
        <end position="223"/>
    </location>
</feature>
<dbReference type="Gene3D" id="3.40.50.1820">
    <property type="entry name" value="alpha/beta hydrolase"/>
    <property type="match status" value="1"/>
</dbReference>
<evidence type="ECO:0000259" key="2">
    <source>
        <dbReference type="Pfam" id="PF06259"/>
    </source>
</evidence>
<feature type="chain" id="PRO_5012544943" evidence="1">
    <location>
        <begin position="26"/>
        <end position="278"/>
    </location>
</feature>
<name>A0A1M5NNM0_9ACTN</name>